<feature type="region of interest" description="Disordered" evidence="1">
    <location>
        <begin position="1"/>
        <end position="29"/>
    </location>
</feature>
<keyword evidence="3" id="KW-1185">Reference proteome</keyword>
<feature type="compositionally biased region" description="Basic and acidic residues" evidence="1">
    <location>
        <begin position="1"/>
        <end position="14"/>
    </location>
</feature>
<evidence type="ECO:0000313" key="3">
    <source>
        <dbReference type="Proteomes" id="UP000656548"/>
    </source>
</evidence>
<proteinExistence type="predicted"/>
<reference evidence="2 3" key="1">
    <citation type="submission" date="2020-10" db="EMBL/GenBank/DDBJ databases">
        <title>Sequencing the genomes of 1000 actinobacteria strains.</title>
        <authorList>
            <person name="Klenk H.-P."/>
        </authorList>
    </citation>
    <scope>NUCLEOTIDE SEQUENCE [LARGE SCALE GENOMIC DNA]</scope>
    <source>
        <strain evidence="2 3">DSM 46661</strain>
    </source>
</reference>
<protein>
    <submittedName>
        <fullName evidence="2">Uncharacterized protein</fullName>
    </submittedName>
</protein>
<name>A0ABR9LIE2_9PSEU</name>
<gene>
    <name evidence="2" type="ORF">H4W30_007003</name>
</gene>
<accession>A0ABR9LIE2</accession>
<dbReference type="Proteomes" id="UP000656548">
    <property type="component" value="Unassembled WGS sequence"/>
</dbReference>
<evidence type="ECO:0000313" key="2">
    <source>
        <dbReference type="EMBL" id="MBE1579943.1"/>
    </source>
</evidence>
<sequence>MPHSLGDRMDRIEQGHTPAKQKNSFALTGRTRGVDTGALEFARFANDLGLIELYYRH</sequence>
<evidence type="ECO:0000256" key="1">
    <source>
        <dbReference type="SAM" id="MobiDB-lite"/>
    </source>
</evidence>
<organism evidence="2 3">
    <name type="scientific">Amycolatopsis roodepoortensis</name>
    <dbReference type="NCBI Taxonomy" id="700274"/>
    <lineage>
        <taxon>Bacteria</taxon>
        <taxon>Bacillati</taxon>
        <taxon>Actinomycetota</taxon>
        <taxon>Actinomycetes</taxon>
        <taxon>Pseudonocardiales</taxon>
        <taxon>Pseudonocardiaceae</taxon>
        <taxon>Amycolatopsis</taxon>
    </lineage>
</organism>
<dbReference type="EMBL" id="JADBEJ010000005">
    <property type="protein sequence ID" value="MBE1579943.1"/>
    <property type="molecule type" value="Genomic_DNA"/>
</dbReference>
<dbReference type="RefSeq" id="WP_225950757.1">
    <property type="nucleotide sequence ID" value="NZ_JADBEJ010000005.1"/>
</dbReference>
<comment type="caution">
    <text evidence="2">The sequence shown here is derived from an EMBL/GenBank/DDBJ whole genome shotgun (WGS) entry which is preliminary data.</text>
</comment>